<gene>
    <name evidence="6" type="ORF">A9255_16800</name>
    <name evidence="7" type="ORF">Xhom_01072</name>
</gene>
<comment type="subcellular location">
    <subcellularLocation>
        <location evidence="1">Membrane</location>
    </subcellularLocation>
</comment>
<dbReference type="OrthoDB" id="6611298at2"/>
<evidence type="ECO:0000313" key="8">
    <source>
        <dbReference type="Proteomes" id="UP000094600"/>
    </source>
</evidence>
<dbReference type="GO" id="GO:0019867">
    <property type="term" value="C:outer membrane"/>
    <property type="evidence" value="ECO:0007669"/>
    <property type="project" value="InterPro"/>
</dbReference>
<keyword evidence="2" id="KW-0813">Transport</keyword>
<proteinExistence type="predicted"/>
<dbReference type="Proteomes" id="UP000094600">
    <property type="component" value="Chromosome"/>
</dbReference>
<feature type="domain" description="Trimeric autotransporter adhesin YadA-like stalk" evidence="5">
    <location>
        <begin position="117"/>
        <end position="154"/>
    </location>
</feature>
<dbReference type="GO" id="GO:0015031">
    <property type="term" value="P:protein transport"/>
    <property type="evidence" value="ECO:0007669"/>
    <property type="project" value="UniProtKB-KW"/>
</dbReference>
<name>A0A2G0QFQ8_XENHO</name>
<dbReference type="SUPFAM" id="SSF54523">
    <property type="entry name" value="Pili subunits"/>
    <property type="match status" value="1"/>
</dbReference>
<evidence type="ECO:0000313" key="7">
    <source>
        <dbReference type="EMBL" id="PHM58065.1"/>
    </source>
</evidence>
<evidence type="ECO:0000256" key="4">
    <source>
        <dbReference type="SAM" id="SignalP"/>
    </source>
</evidence>
<accession>A0A2G0QFQ8</accession>
<dbReference type="AlphaFoldDB" id="A0A2G0QFQ8"/>
<evidence type="ECO:0000313" key="9">
    <source>
        <dbReference type="Proteomes" id="UP000225433"/>
    </source>
</evidence>
<evidence type="ECO:0000256" key="1">
    <source>
        <dbReference type="ARBA" id="ARBA00004370"/>
    </source>
</evidence>
<protein>
    <recommendedName>
        <fullName evidence="5">Trimeric autotransporter adhesin YadA-like stalk domain-containing protein</fullName>
    </recommendedName>
</protein>
<dbReference type="EMBL" id="CP016176">
    <property type="protein sequence ID" value="AOM42070.1"/>
    <property type="molecule type" value="Genomic_DNA"/>
</dbReference>
<evidence type="ECO:0000256" key="3">
    <source>
        <dbReference type="ARBA" id="ARBA00022927"/>
    </source>
</evidence>
<dbReference type="SUPFAM" id="SSF101967">
    <property type="entry name" value="Adhesin YadA, collagen-binding domain"/>
    <property type="match status" value="1"/>
</dbReference>
<reference evidence="7 9" key="2">
    <citation type="journal article" date="2017" name="Nat. Microbiol.">
        <title>Natural product diversity associated with the nematode symbionts Photorhabdus and Xenorhabdus.</title>
        <authorList>
            <person name="Tobias N.J."/>
            <person name="Wolff H."/>
            <person name="Djahanschiri B."/>
            <person name="Grundmann F."/>
            <person name="Kronenwerth M."/>
            <person name="Shi Y.M."/>
            <person name="Simonyi S."/>
            <person name="Grun P."/>
            <person name="Shapiro-Ilan D."/>
            <person name="Pidot S.J."/>
            <person name="Stinear T.P."/>
            <person name="Ebersberger I."/>
            <person name="Bode H.B."/>
        </authorList>
    </citation>
    <scope>NUCLEOTIDE SEQUENCE [LARGE SCALE GENOMIC DNA]</scope>
    <source>
        <strain evidence="7 9">DSM 17903</strain>
    </source>
</reference>
<evidence type="ECO:0000259" key="5">
    <source>
        <dbReference type="Pfam" id="PF05662"/>
    </source>
</evidence>
<organism evidence="7 9">
    <name type="scientific">Xenorhabdus hominickii</name>
    <dbReference type="NCBI Taxonomy" id="351679"/>
    <lineage>
        <taxon>Bacteria</taxon>
        <taxon>Pseudomonadati</taxon>
        <taxon>Pseudomonadota</taxon>
        <taxon>Gammaproteobacteria</taxon>
        <taxon>Enterobacterales</taxon>
        <taxon>Morganellaceae</taxon>
        <taxon>Xenorhabdus</taxon>
    </lineage>
</organism>
<dbReference type="Pfam" id="PF05662">
    <property type="entry name" value="YadA_stalk"/>
    <property type="match status" value="1"/>
</dbReference>
<dbReference type="STRING" id="351679.A9255_16800"/>
<dbReference type="KEGG" id="xho:A9255_16800"/>
<keyword evidence="3" id="KW-0653">Protein transport</keyword>
<dbReference type="EMBL" id="NJAI01000001">
    <property type="protein sequence ID" value="PHM58065.1"/>
    <property type="molecule type" value="Genomic_DNA"/>
</dbReference>
<keyword evidence="8" id="KW-1185">Reference proteome</keyword>
<dbReference type="InterPro" id="IPR011049">
    <property type="entry name" value="Serralysin-like_metalloprot_C"/>
</dbReference>
<evidence type="ECO:0000313" key="6">
    <source>
        <dbReference type="EMBL" id="AOM42070.1"/>
    </source>
</evidence>
<dbReference type="Proteomes" id="UP000225433">
    <property type="component" value="Unassembled WGS sequence"/>
</dbReference>
<dbReference type="Gene3D" id="3.30.1300.30">
    <property type="entry name" value="GSPII I/J protein-like"/>
    <property type="match status" value="1"/>
</dbReference>
<reference evidence="6 8" key="1">
    <citation type="submission" date="2016-06" db="EMBL/GenBank/DDBJ databases">
        <title>Bacterial characters and pathogenicity of Xenorhabdus hominickii from an entomopathogenic nematode, Steinernema monticolum.</title>
        <authorList>
            <person name="Park Y."/>
            <person name="Kim Y."/>
        </authorList>
    </citation>
    <scope>NUCLEOTIDE SEQUENCE [LARGE SCALE GENOMIC DNA]</scope>
    <source>
        <strain evidence="6 8">ANU1</strain>
    </source>
</reference>
<sequence>MTKSILAVAISTIISISPAFAEINLNSGVTANTNQNVVDQSVAIGANNDLGNATKGVVIGHDSKLINSNRGIVIGSGTVSNGDGVAVAGGESQNGGLAFGSGSKAERADEMNIGNRQITGVKDGTDNTDAVNFGQLNKTVRNTLENANKHTDKVIGELGESLHKHLNTTEQNINDHTNKIVSNARKYVNDREKNTINETTHYTDKMVSNAFNESLKYAKDYNDTRYNQLNNKLTHNYNRANAGISGAMAMSAIPQKFGYEKSAGIAVSSFRGQGALAIGGEWNTSTNTVTHFNAAIDTLGGVGVAAGLSFGAN</sequence>
<dbReference type="InterPro" id="IPR045584">
    <property type="entry name" value="Pilin-like"/>
</dbReference>
<evidence type="ECO:0000256" key="2">
    <source>
        <dbReference type="ARBA" id="ARBA00022448"/>
    </source>
</evidence>
<dbReference type="RefSeq" id="WP_069317719.1">
    <property type="nucleotide sequence ID" value="NZ_CAWNQJ010000001.1"/>
</dbReference>
<dbReference type="InterPro" id="IPR008635">
    <property type="entry name" value="Coiled_stalk_dom"/>
</dbReference>
<dbReference type="Gene3D" id="2.150.10.10">
    <property type="entry name" value="Serralysin-like metalloprotease, C-terminal"/>
    <property type="match status" value="1"/>
</dbReference>
<feature type="chain" id="PRO_5013618940" description="Trimeric autotransporter adhesin YadA-like stalk domain-containing protein" evidence="4">
    <location>
        <begin position="22"/>
        <end position="313"/>
    </location>
</feature>
<keyword evidence="4" id="KW-0732">Signal</keyword>
<feature type="signal peptide" evidence="4">
    <location>
        <begin position="1"/>
        <end position="21"/>
    </location>
</feature>